<sequence length="45" mass="5164">MTPACHCPLILLTSSPEWSPCFGGCERIDISEKNADKERKPRWLF</sequence>
<reference evidence="1" key="1">
    <citation type="journal article" date="2004" name="Nature">
        <title>Genome duplication in the teleost fish Tetraodon nigroviridis reveals the early vertebrate proto-karyotype.</title>
        <authorList>
            <person name="Jaillon O."/>
            <person name="Aury J.-M."/>
            <person name="Brunet F."/>
            <person name="Petit J.-L."/>
            <person name="Stange-Thomann N."/>
            <person name="Mauceli E."/>
            <person name="Bouneau L."/>
            <person name="Fischer C."/>
            <person name="Ozouf-Costaz C."/>
            <person name="Bernot A."/>
            <person name="Nicaud S."/>
            <person name="Jaffe D."/>
            <person name="Fisher S."/>
            <person name="Lutfalla G."/>
            <person name="Dossat C."/>
            <person name="Segurens B."/>
            <person name="Dasilva C."/>
            <person name="Salanoubat M."/>
            <person name="Levy M."/>
            <person name="Boudet N."/>
            <person name="Castellano S."/>
            <person name="Anthouard V."/>
            <person name="Jubin C."/>
            <person name="Castelli V."/>
            <person name="Katinka M."/>
            <person name="Vacherie B."/>
            <person name="Biemont C."/>
            <person name="Skalli Z."/>
            <person name="Cattolico L."/>
            <person name="Poulain J."/>
            <person name="De Berardinis V."/>
            <person name="Cruaud C."/>
            <person name="Duprat S."/>
            <person name="Brottier P."/>
            <person name="Coutanceau J.-P."/>
            <person name="Gouzy J."/>
            <person name="Parra G."/>
            <person name="Lardier G."/>
            <person name="Chapple C."/>
            <person name="McKernan K.J."/>
            <person name="McEwan P."/>
            <person name="Bosak S."/>
            <person name="Kellis M."/>
            <person name="Volff J.-N."/>
            <person name="Guigo R."/>
            <person name="Zody M.C."/>
            <person name="Mesirov J."/>
            <person name="Lindblad-Toh K."/>
            <person name="Birren B."/>
            <person name="Nusbaum C."/>
            <person name="Kahn D."/>
            <person name="Robinson-Rechavi M."/>
            <person name="Laudet V."/>
            <person name="Schachter V."/>
            <person name="Quetier F."/>
            <person name="Saurin W."/>
            <person name="Scarpelli C."/>
            <person name="Wincker P."/>
            <person name="Lander E.S."/>
            <person name="Weissenbach J."/>
            <person name="Roest Crollius H."/>
        </authorList>
    </citation>
    <scope>NUCLEOTIDE SEQUENCE [LARGE SCALE GENOMIC DNA]</scope>
</reference>
<proteinExistence type="predicted"/>
<protein>
    <submittedName>
        <fullName evidence="1">(spotted green pufferfish) hypothetical protein</fullName>
    </submittedName>
</protein>
<comment type="caution">
    <text evidence="1">The sequence shown here is derived from an EMBL/GenBank/DDBJ whole genome shotgun (WGS) entry which is preliminary data.</text>
</comment>
<dbReference type="AlphaFoldDB" id="Q4S1Q5"/>
<organism evidence="1">
    <name type="scientific">Tetraodon nigroviridis</name>
    <name type="common">Spotted green pufferfish</name>
    <name type="synonym">Chelonodon nigroviridis</name>
    <dbReference type="NCBI Taxonomy" id="99883"/>
    <lineage>
        <taxon>Eukaryota</taxon>
        <taxon>Metazoa</taxon>
        <taxon>Chordata</taxon>
        <taxon>Craniata</taxon>
        <taxon>Vertebrata</taxon>
        <taxon>Euteleostomi</taxon>
        <taxon>Actinopterygii</taxon>
        <taxon>Neopterygii</taxon>
        <taxon>Teleostei</taxon>
        <taxon>Neoteleostei</taxon>
        <taxon>Acanthomorphata</taxon>
        <taxon>Eupercaria</taxon>
        <taxon>Tetraodontiformes</taxon>
        <taxon>Tetradontoidea</taxon>
        <taxon>Tetraodontidae</taxon>
        <taxon>Tetraodon</taxon>
    </lineage>
</organism>
<name>Q4S1Q5_TETNG</name>
<dbReference type="KEGG" id="tng:GSTEN00025435G001"/>
<reference evidence="1" key="2">
    <citation type="submission" date="2004-02" db="EMBL/GenBank/DDBJ databases">
        <authorList>
            <consortium name="Genoscope"/>
            <consortium name="Whitehead Institute Centre for Genome Research"/>
        </authorList>
    </citation>
    <scope>NUCLEOTIDE SEQUENCE</scope>
</reference>
<accession>Q4S1Q5</accession>
<dbReference type="EMBL" id="CAAE01014766">
    <property type="protein sequence ID" value="CAG05427.1"/>
    <property type="molecule type" value="Genomic_DNA"/>
</dbReference>
<evidence type="ECO:0000313" key="1">
    <source>
        <dbReference type="EMBL" id="CAG05427.1"/>
    </source>
</evidence>
<gene>
    <name evidence="1" type="ORF">GSTENG00025435001</name>
</gene>